<sequence length="334" mass="37039">METKNPNPPAGGEEQPLELLKREDVRTLAKDLAQTRNQEAMGERARIGNLPTAEKPASAKEAELQAPAITEERSSASTETAPEPVPLMPAKKTGRGKLLIRAVLLLVILFFIANAVALAFFLFSQNEGAPSETPTKEETVSQPQPLIIPAPAFSIAKEEQVELERNGDLAQTLSAVFQKERDFGFSRIVFITPQENRVWTAKEFLAGLGVVVPETIQNSLEEHITLFAYENAQNRTRLGFALPLKNTENVSQDLLNWESTLEQDFAGFFSFQGQKDSFAVQFFRETQYKGERIRYQTYSAQDLGLVYAIVGNTLVLTSGLESMKAVIDELTTNN</sequence>
<organism evidence="3 4">
    <name type="scientific">Candidatus Wildermuthbacteria bacterium RIFCSPLOWO2_01_FULL_48_16</name>
    <dbReference type="NCBI Taxonomy" id="1802461"/>
    <lineage>
        <taxon>Bacteria</taxon>
        <taxon>Candidatus Wildermuthiibacteriota</taxon>
    </lineage>
</organism>
<keyword evidence="2" id="KW-1133">Transmembrane helix</keyword>
<evidence type="ECO:0000313" key="3">
    <source>
        <dbReference type="EMBL" id="OHA73097.1"/>
    </source>
</evidence>
<gene>
    <name evidence="3" type="ORF">A3B24_01640</name>
</gene>
<dbReference type="STRING" id="1802461.A3B24_01640"/>
<evidence type="ECO:0000313" key="4">
    <source>
        <dbReference type="Proteomes" id="UP000176917"/>
    </source>
</evidence>
<dbReference type="AlphaFoldDB" id="A0A1G2RJZ6"/>
<keyword evidence="2" id="KW-0472">Membrane</keyword>
<evidence type="ECO:0000256" key="1">
    <source>
        <dbReference type="SAM" id="MobiDB-lite"/>
    </source>
</evidence>
<reference evidence="3 4" key="1">
    <citation type="journal article" date="2016" name="Nat. Commun.">
        <title>Thousands of microbial genomes shed light on interconnected biogeochemical processes in an aquifer system.</title>
        <authorList>
            <person name="Anantharaman K."/>
            <person name="Brown C.T."/>
            <person name="Hug L.A."/>
            <person name="Sharon I."/>
            <person name="Castelle C.J."/>
            <person name="Probst A.J."/>
            <person name="Thomas B.C."/>
            <person name="Singh A."/>
            <person name="Wilkins M.J."/>
            <person name="Karaoz U."/>
            <person name="Brodie E.L."/>
            <person name="Williams K.H."/>
            <person name="Hubbard S.S."/>
            <person name="Banfield J.F."/>
        </authorList>
    </citation>
    <scope>NUCLEOTIDE SEQUENCE [LARGE SCALE GENOMIC DNA]</scope>
</reference>
<feature type="compositionally biased region" description="Basic and acidic residues" evidence="1">
    <location>
        <begin position="19"/>
        <end position="29"/>
    </location>
</feature>
<accession>A0A1G2RJZ6</accession>
<feature type="transmembrane region" description="Helical" evidence="2">
    <location>
        <begin position="98"/>
        <end position="123"/>
    </location>
</feature>
<proteinExistence type="predicted"/>
<keyword evidence="2" id="KW-0812">Transmembrane</keyword>
<evidence type="ECO:0000256" key="2">
    <source>
        <dbReference type="SAM" id="Phobius"/>
    </source>
</evidence>
<feature type="region of interest" description="Disordered" evidence="1">
    <location>
        <begin position="1"/>
        <end position="88"/>
    </location>
</feature>
<dbReference type="Proteomes" id="UP000176917">
    <property type="component" value="Unassembled WGS sequence"/>
</dbReference>
<name>A0A1G2RJZ6_9BACT</name>
<comment type="caution">
    <text evidence="3">The sequence shown here is derived from an EMBL/GenBank/DDBJ whole genome shotgun (WGS) entry which is preliminary data.</text>
</comment>
<protein>
    <submittedName>
        <fullName evidence="3">Uncharacterized protein</fullName>
    </submittedName>
</protein>
<dbReference type="EMBL" id="MHUG01000016">
    <property type="protein sequence ID" value="OHA73097.1"/>
    <property type="molecule type" value="Genomic_DNA"/>
</dbReference>